<name>A0A151NB48_ALLMI</name>
<dbReference type="EMBL" id="AKHW03003627">
    <property type="protein sequence ID" value="KYO34054.1"/>
    <property type="molecule type" value="Genomic_DNA"/>
</dbReference>
<protein>
    <submittedName>
        <fullName evidence="1">Uncharacterized protein</fullName>
    </submittedName>
</protein>
<reference evidence="1 2" key="1">
    <citation type="journal article" date="2012" name="Genome Biol.">
        <title>Sequencing three crocodilian genomes to illuminate the evolution of archosaurs and amniotes.</title>
        <authorList>
            <person name="St John J.A."/>
            <person name="Braun E.L."/>
            <person name="Isberg S.R."/>
            <person name="Miles L.G."/>
            <person name="Chong A.Y."/>
            <person name="Gongora J."/>
            <person name="Dalzell P."/>
            <person name="Moran C."/>
            <person name="Bed'hom B."/>
            <person name="Abzhanov A."/>
            <person name="Burgess S.C."/>
            <person name="Cooksey A.M."/>
            <person name="Castoe T.A."/>
            <person name="Crawford N.G."/>
            <person name="Densmore L.D."/>
            <person name="Drew J.C."/>
            <person name="Edwards S.V."/>
            <person name="Faircloth B.C."/>
            <person name="Fujita M.K."/>
            <person name="Greenwold M.J."/>
            <person name="Hoffmann F.G."/>
            <person name="Howard J.M."/>
            <person name="Iguchi T."/>
            <person name="Janes D.E."/>
            <person name="Khan S.Y."/>
            <person name="Kohno S."/>
            <person name="de Koning A.J."/>
            <person name="Lance S.L."/>
            <person name="McCarthy F.M."/>
            <person name="McCormack J.E."/>
            <person name="Merchant M.E."/>
            <person name="Peterson D.G."/>
            <person name="Pollock D.D."/>
            <person name="Pourmand N."/>
            <person name="Raney B.J."/>
            <person name="Roessler K.A."/>
            <person name="Sanford J.R."/>
            <person name="Sawyer R.H."/>
            <person name="Schmidt C.J."/>
            <person name="Triplett E.W."/>
            <person name="Tuberville T.D."/>
            <person name="Venegas-Anaya M."/>
            <person name="Howard J.T."/>
            <person name="Jarvis E.D."/>
            <person name="Guillette L.J.Jr."/>
            <person name="Glenn T.C."/>
            <person name="Green R.E."/>
            <person name="Ray D.A."/>
        </authorList>
    </citation>
    <scope>NUCLEOTIDE SEQUENCE [LARGE SCALE GENOMIC DNA]</scope>
    <source>
        <strain evidence="1">KSC_2009_1</strain>
    </source>
</reference>
<proteinExistence type="predicted"/>
<dbReference type="Proteomes" id="UP000050525">
    <property type="component" value="Unassembled WGS sequence"/>
</dbReference>
<dbReference type="AlphaFoldDB" id="A0A151NB48"/>
<evidence type="ECO:0000313" key="1">
    <source>
        <dbReference type="EMBL" id="KYO34054.1"/>
    </source>
</evidence>
<organism evidence="1 2">
    <name type="scientific">Alligator mississippiensis</name>
    <name type="common">American alligator</name>
    <dbReference type="NCBI Taxonomy" id="8496"/>
    <lineage>
        <taxon>Eukaryota</taxon>
        <taxon>Metazoa</taxon>
        <taxon>Chordata</taxon>
        <taxon>Craniata</taxon>
        <taxon>Vertebrata</taxon>
        <taxon>Euteleostomi</taxon>
        <taxon>Archelosauria</taxon>
        <taxon>Archosauria</taxon>
        <taxon>Crocodylia</taxon>
        <taxon>Alligatoridae</taxon>
        <taxon>Alligatorinae</taxon>
        <taxon>Alligator</taxon>
    </lineage>
</organism>
<comment type="caution">
    <text evidence="1">The sequence shown here is derived from an EMBL/GenBank/DDBJ whole genome shotgun (WGS) entry which is preliminary data.</text>
</comment>
<sequence length="68" mass="7653">MGGGEGLFRFRNLVSIEFTELTLSHSQGDSKKDCYWFLRLKSSSFSIQPLNLIIPVSLDIILSSICRS</sequence>
<keyword evidence="2" id="KW-1185">Reference proteome</keyword>
<accession>A0A151NB48</accession>
<gene>
    <name evidence="1" type="ORF">Y1Q_0024639</name>
</gene>
<evidence type="ECO:0000313" key="2">
    <source>
        <dbReference type="Proteomes" id="UP000050525"/>
    </source>
</evidence>